<dbReference type="PANTHER" id="PTHR44259">
    <property type="entry name" value="OS07G0183000 PROTEIN-RELATED"/>
    <property type="match status" value="1"/>
</dbReference>
<keyword evidence="3" id="KW-1185">Reference proteome</keyword>
<organism evidence="2 3">
    <name type="scientific">Ficus carica</name>
    <name type="common">Common fig</name>
    <dbReference type="NCBI Taxonomy" id="3494"/>
    <lineage>
        <taxon>Eukaryota</taxon>
        <taxon>Viridiplantae</taxon>
        <taxon>Streptophyta</taxon>
        <taxon>Embryophyta</taxon>
        <taxon>Tracheophyta</taxon>
        <taxon>Spermatophyta</taxon>
        <taxon>Magnoliopsida</taxon>
        <taxon>eudicotyledons</taxon>
        <taxon>Gunneridae</taxon>
        <taxon>Pentapetalae</taxon>
        <taxon>rosids</taxon>
        <taxon>fabids</taxon>
        <taxon>Rosales</taxon>
        <taxon>Moraceae</taxon>
        <taxon>Ficeae</taxon>
        <taxon>Ficus</taxon>
    </lineage>
</organism>
<evidence type="ECO:0000313" key="3">
    <source>
        <dbReference type="Proteomes" id="UP001187192"/>
    </source>
</evidence>
<gene>
    <name evidence="2" type="ORF">TIFTF001_050847</name>
</gene>
<evidence type="ECO:0000259" key="1">
    <source>
        <dbReference type="Pfam" id="PF03478"/>
    </source>
</evidence>
<accession>A0AA87YPZ2</accession>
<proteinExistence type="predicted"/>
<dbReference type="InterPro" id="IPR005174">
    <property type="entry name" value="KIB1-4_b-propeller"/>
</dbReference>
<evidence type="ECO:0000313" key="2">
    <source>
        <dbReference type="EMBL" id="GMN18782.1"/>
    </source>
</evidence>
<dbReference type="PANTHER" id="PTHR44259:SF107">
    <property type="entry name" value="F-BOX PROTEIN SKIP23-LIKE"/>
    <property type="match status" value="1"/>
</dbReference>
<dbReference type="EMBL" id="BTGU01008763">
    <property type="protein sequence ID" value="GMN18782.1"/>
    <property type="molecule type" value="Genomic_DNA"/>
</dbReference>
<protein>
    <recommendedName>
        <fullName evidence="1">KIB1-4 beta-propeller domain-containing protein</fullName>
    </recommendedName>
</protein>
<name>A0AA87YPZ2_FICCA</name>
<dbReference type="Pfam" id="PF03478">
    <property type="entry name" value="Beta-prop_KIB1-4"/>
    <property type="match status" value="1"/>
</dbReference>
<dbReference type="InterPro" id="IPR050942">
    <property type="entry name" value="F-box_BR-signaling"/>
</dbReference>
<comment type="caution">
    <text evidence="2">The sequence shown here is derived from an EMBL/GenBank/DDBJ whole genome shotgun (WGS) entry which is preliminary data.</text>
</comment>
<dbReference type="AlphaFoldDB" id="A0AA87YPZ2"/>
<dbReference type="Proteomes" id="UP001187192">
    <property type="component" value="Unassembled WGS sequence"/>
</dbReference>
<feature type="domain" description="KIB1-4 beta-propeller" evidence="1">
    <location>
        <begin position="11"/>
        <end position="89"/>
    </location>
</feature>
<reference evidence="2" key="1">
    <citation type="submission" date="2023-07" db="EMBL/GenBank/DDBJ databases">
        <title>draft genome sequence of fig (Ficus carica).</title>
        <authorList>
            <person name="Takahashi T."/>
            <person name="Nishimura K."/>
        </authorList>
    </citation>
    <scope>NUCLEOTIDE SEQUENCE</scope>
</reference>
<sequence>MITRCFCRNPRNVRNRKTTSIKTYKLDYKESRWVELEKLGDASFFLGDNSSICVVASSFPGCRPNCIYFTDDYTVFPNDPRGPCDMGVYHVESGQIEWHFSIDAASFVKMSKRPPIWVVPTITC</sequence>